<organism evidence="4 5">
    <name type="scientific">Helianthus annuus</name>
    <name type="common">Common sunflower</name>
    <dbReference type="NCBI Taxonomy" id="4232"/>
    <lineage>
        <taxon>Eukaryota</taxon>
        <taxon>Viridiplantae</taxon>
        <taxon>Streptophyta</taxon>
        <taxon>Embryophyta</taxon>
        <taxon>Tracheophyta</taxon>
        <taxon>Spermatophyta</taxon>
        <taxon>Magnoliopsida</taxon>
        <taxon>eudicotyledons</taxon>
        <taxon>Gunneridae</taxon>
        <taxon>Pentapetalae</taxon>
        <taxon>asterids</taxon>
        <taxon>campanulids</taxon>
        <taxon>Asterales</taxon>
        <taxon>Asteraceae</taxon>
        <taxon>Asteroideae</taxon>
        <taxon>Heliantheae alliance</taxon>
        <taxon>Heliantheae</taxon>
        <taxon>Helianthus</taxon>
    </lineage>
</organism>
<dbReference type="OMA" id="QSEIKWD"/>
<dbReference type="FunCoup" id="A0A251U7V9">
    <property type="interactions" value="756"/>
</dbReference>
<dbReference type="Pfam" id="PF07647">
    <property type="entry name" value="SAM_2"/>
    <property type="match status" value="1"/>
</dbReference>
<dbReference type="Gramene" id="mRNA:HanXRQr2_Chr08g0352251">
    <property type="protein sequence ID" value="mRNA:HanXRQr2_Chr08g0352251"/>
    <property type="gene ID" value="HanXRQr2_Chr08g0352251"/>
</dbReference>
<dbReference type="InterPro" id="IPR013761">
    <property type="entry name" value="SAM/pointed_sf"/>
</dbReference>
<name>A0A251U7V9_HELAN</name>
<evidence type="ECO:0000313" key="3">
    <source>
        <dbReference type="EMBL" id="KAF5796502.1"/>
    </source>
</evidence>
<gene>
    <name evidence="4" type="ORF">HannXRQ_Chr08g0234311</name>
    <name evidence="3" type="ORF">HanXRQr2_Chr08g0352251</name>
</gene>
<dbReference type="CDD" id="cd09487">
    <property type="entry name" value="SAM_superfamily"/>
    <property type="match status" value="1"/>
</dbReference>
<keyword evidence="5" id="KW-1185">Reference proteome</keyword>
<evidence type="ECO:0000259" key="2">
    <source>
        <dbReference type="PROSITE" id="PS50105"/>
    </source>
</evidence>
<proteinExistence type="predicted"/>
<dbReference type="EMBL" id="MNCJ02000323">
    <property type="protein sequence ID" value="KAF5796502.1"/>
    <property type="molecule type" value="Genomic_DNA"/>
</dbReference>
<reference evidence="3" key="3">
    <citation type="submission" date="2020-06" db="EMBL/GenBank/DDBJ databases">
        <title>Helianthus annuus Genome sequencing and assembly Release 2.</title>
        <authorList>
            <person name="Gouzy J."/>
            <person name="Langlade N."/>
            <person name="Munos S."/>
        </authorList>
    </citation>
    <scope>NUCLEOTIDE SEQUENCE</scope>
    <source>
        <tissue evidence="3">Leaves</tissue>
    </source>
</reference>
<feature type="domain" description="SAM" evidence="2">
    <location>
        <begin position="1"/>
        <end position="58"/>
    </location>
</feature>
<dbReference type="InParanoid" id="A0A251U7V9"/>
<accession>A0A251U7V9</accession>
<dbReference type="Proteomes" id="UP000215914">
    <property type="component" value="Chromosome 8"/>
</dbReference>
<feature type="region of interest" description="Disordered" evidence="1">
    <location>
        <begin position="163"/>
        <end position="186"/>
    </location>
</feature>
<dbReference type="OrthoDB" id="1887912at2759"/>
<dbReference type="SUPFAM" id="SSF47769">
    <property type="entry name" value="SAM/Pointed domain"/>
    <property type="match status" value="1"/>
</dbReference>
<dbReference type="EMBL" id="CM007897">
    <property type="protein sequence ID" value="OTG19457.1"/>
    <property type="molecule type" value="Genomic_DNA"/>
</dbReference>
<reference evidence="3 5" key="1">
    <citation type="journal article" date="2017" name="Nature">
        <title>The sunflower genome provides insights into oil metabolism, flowering and Asterid evolution.</title>
        <authorList>
            <person name="Badouin H."/>
            <person name="Gouzy J."/>
            <person name="Grassa C.J."/>
            <person name="Murat F."/>
            <person name="Staton S.E."/>
            <person name="Cottret L."/>
            <person name="Lelandais-Briere C."/>
            <person name="Owens G.L."/>
            <person name="Carrere S."/>
            <person name="Mayjonade B."/>
            <person name="Legrand L."/>
            <person name="Gill N."/>
            <person name="Kane N.C."/>
            <person name="Bowers J.E."/>
            <person name="Hubner S."/>
            <person name="Bellec A."/>
            <person name="Berard A."/>
            <person name="Berges H."/>
            <person name="Blanchet N."/>
            <person name="Boniface M.C."/>
            <person name="Brunel D."/>
            <person name="Catrice O."/>
            <person name="Chaidir N."/>
            <person name="Claudel C."/>
            <person name="Donnadieu C."/>
            <person name="Faraut T."/>
            <person name="Fievet G."/>
            <person name="Helmstetter N."/>
            <person name="King M."/>
            <person name="Knapp S.J."/>
            <person name="Lai Z."/>
            <person name="Le Paslier M.C."/>
            <person name="Lippi Y."/>
            <person name="Lorenzon L."/>
            <person name="Mandel J.R."/>
            <person name="Marage G."/>
            <person name="Marchand G."/>
            <person name="Marquand E."/>
            <person name="Bret-Mestries E."/>
            <person name="Morien E."/>
            <person name="Nambeesan S."/>
            <person name="Nguyen T."/>
            <person name="Pegot-Espagnet P."/>
            <person name="Pouilly N."/>
            <person name="Raftis F."/>
            <person name="Sallet E."/>
            <person name="Schiex T."/>
            <person name="Thomas J."/>
            <person name="Vandecasteele C."/>
            <person name="Vares D."/>
            <person name="Vear F."/>
            <person name="Vautrin S."/>
            <person name="Crespi M."/>
            <person name="Mangin B."/>
            <person name="Burke J.M."/>
            <person name="Salse J."/>
            <person name="Munos S."/>
            <person name="Vincourt P."/>
            <person name="Rieseberg L.H."/>
            <person name="Langlade N.B."/>
        </authorList>
    </citation>
    <scope>NUCLEOTIDE SEQUENCE [LARGE SCALE GENOMIC DNA]</scope>
    <source>
        <strain evidence="5">cv. SF193</strain>
        <tissue evidence="3">Leaves</tissue>
    </source>
</reference>
<evidence type="ECO:0000313" key="5">
    <source>
        <dbReference type="Proteomes" id="UP000215914"/>
    </source>
</evidence>
<sequence length="215" mass="24431">MDWFSWLSKSNLEPPFIHEYAIAFSQNQLEEDDIAYLNHEFLQSMGISIAKHRLEILKLARKSSGSHPMAKLIAAIKKSKRTLARYVRTWIHRNDSAMVMVKTRSYSTRWKAAMVKRSNRLVMNKRPATLLITNGYRPVVGYGGDKVNSLGGSLVYDLRHDESKEDSGEYGENLFSDDEDGGGYRGRGGGGGGYWFGRSVEEIKWDAMFQNLKPT</sequence>
<dbReference type="PROSITE" id="PS50105">
    <property type="entry name" value="SAM_DOMAIN"/>
    <property type="match status" value="1"/>
</dbReference>
<dbReference type="InterPro" id="IPR001660">
    <property type="entry name" value="SAM"/>
</dbReference>
<evidence type="ECO:0000313" key="4">
    <source>
        <dbReference type="EMBL" id="OTG19457.1"/>
    </source>
</evidence>
<reference evidence="4" key="2">
    <citation type="submission" date="2017-02" db="EMBL/GenBank/DDBJ databases">
        <title>Sunflower complete genome.</title>
        <authorList>
            <person name="Langlade N."/>
            <person name="Munos S."/>
        </authorList>
    </citation>
    <scope>NUCLEOTIDE SEQUENCE [LARGE SCALE GENOMIC DNA]</scope>
    <source>
        <tissue evidence="4">Leaves</tissue>
    </source>
</reference>
<dbReference type="Gene3D" id="1.10.150.50">
    <property type="entry name" value="Transcription Factor, Ets-1"/>
    <property type="match status" value="1"/>
</dbReference>
<evidence type="ECO:0000256" key="1">
    <source>
        <dbReference type="SAM" id="MobiDB-lite"/>
    </source>
</evidence>
<dbReference type="PANTHER" id="PTHR33915">
    <property type="entry name" value="OSJNBA0033G05.11 PROTEIN"/>
    <property type="match status" value="1"/>
</dbReference>
<protein>
    <submittedName>
        <fullName evidence="4">Putative sterile alpha motif/pointed domain-containing protein</fullName>
    </submittedName>
    <submittedName>
        <fullName evidence="3">Sterile alpha motif domain-containing protein</fullName>
    </submittedName>
</protein>
<dbReference type="PANTHER" id="PTHR33915:SF1">
    <property type="entry name" value="OS04G0644100 PROTEIN"/>
    <property type="match status" value="1"/>
</dbReference>
<dbReference type="AlphaFoldDB" id="A0A251U7V9"/>